<sequence length="165" mass="19288">MKECMLCIKIFICFTACRFSRPLRQECRRISDTIDLKENDVDADQVEILYGTLMLKNSKMTSFPKVKNLRLVEQRPKEPVLVIEDNPKLHDLEALYNMTFSVHDFKTAVKITNNPNLCIAKDYKDEPFRKTYLGSVRTCSADKLLDLLFFANLWIPIFLIVIFKD</sequence>
<keyword evidence="1" id="KW-0472">Membrane</keyword>
<dbReference type="Pfam" id="PF01030">
    <property type="entry name" value="Recep_L_domain"/>
    <property type="match status" value="1"/>
</dbReference>
<dbReference type="InterPro" id="IPR036941">
    <property type="entry name" value="Rcpt_L-dom_sf"/>
</dbReference>
<dbReference type="Proteomes" id="UP000024635">
    <property type="component" value="Unassembled WGS sequence"/>
</dbReference>
<evidence type="ECO:0000313" key="3">
    <source>
        <dbReference type="EMBL" id="EYC42350.1"/>
    </source>
</evidence>
<feature type="domain" description="Receptor L-domain" evidence="2">
    <location>
        <begin position="34"/>
        <end position="123"/>
    </location>
</feature>
<keyword evidence="1" id="KW-1133">Transmembrane helix</keyword>
<evidence type="ECO:0000313" key="4">
    <source>
        <dbReference type="Proteomes" id="UP000024635"/>
    </source>
</evidence>
<evidence type="ECO:0000259" key="2">
    <source>
        <dbReference type="Pfam" id="PF01030"/>
    </source>
</evidence>
<comment type="caution">
    <text evidence="3">The sequence shown here is derived from an EMBL/GenBank/DDBJ whole genome shotgun (WGS) entry which is preliminary data.</text>
</comment>
<reference evidence="4" key="1">
    <citation type="journal article" date="2015" name="Nat. Genet.">
        <title>The genome and transcriptome of the zoonotic hookworm Ancylostoma ceylanicum identify infection-specific gene families.</title>
        <authorList>
            <person name="Schwarz E.M."/>
            <person name="Hu Y."/>
            <person name="Antoshechkin I."/>
            <person name="Miller M.M."/>
            <person name="Sternberg P.W."/>
            <person name="Aroian R.V."/>
        </authorList>
    </citation>
    <scope>NUCLEOTIDE SEQUENCE</scope>
    <source>
        <strain evidence="4">HY135</strain>
    </source>
</reference>
<accession>A0A016WRR4</accession>
<dbReference type="SUPFAM" id="SSF52058">
    <property type="entry name" value="L domain-like"/>
    <property type="match status" value="1"/>
</dbReference>
<feature type="transmembrane region" description="Helical" evidence="1">
    <location>
        <begin position="144"/>
        <end position="163"/>
    </location>
</feature>
<dbReference type="EMBL" id="JARK01000134">
    <property type="protein sequence ID" value="EYC42350.1"/>
    <property type="molecule type" value="Genomic_DNA"/>
</dbReference>
<protein>
    <recommendedName>
        <fullName evidence="2">Receptor L-domain domain-containing protein</fullName>
    </recommendedName>
</protein>
<keyword evidence="4" id="KW-1185">Reference proteome</keyword>
<dbReference type="Gene3D" id="3.80.20.20">
    <property type="entry name" value="Receptor L-domain"/>
    <property type="match status" value="1"/>
</dbReference>
<gene>
    <name evidence="3" type="primary">Acey_s0534.g3062</name>
    <name evidence="3" type="ORF">Y032_0534g3062</name>
</gene>
<keyword evidence="1" id="KW-0812">Transmembrane</keyword>
<proteinExistence type="predicted"/>
<name>A0A016WRR4_9BILA</name>
<dbReference type="OrthoDB" id="5789728at2759"/>
<dbReference type="InterPro" id="IPR000494">
    <property type="entry name" value="Rcpt_L-dom"/>
</dbReference>
<organism evidence="3 4">
    <name type="scientific">Ancylostoma ceylanicum</name>
    <dbReference type="NCBI Taxonomy" id="53326"/>
    <lineage>
        <taxon>Eukaryota</taxon>
        <taxon>Metazoa</taxon>
        <taxon>Ecdysozoa</taxon>
        <taxon>Nematoda</taxon>
        <taxon>Chromadorea</taxon>
        <taxon>Rhabditida</taxon>
        <taxon>Rhabditina</taxon>
        <taxon>Rhabditomorpha</taxon>
        <taxon>Strongyloidea</taxon>
        <taxon>Ancylostomatidae</taxon>
        <taxon>Ancylostomatinae</taxon>
        <taxon>Ancylostoma</taxon>
    </lineage>
</organism>
<evidence type="ECO:0000256" key="1">
    <source>
        <dbReference type="SAM" id="Phobius"/>
    </source>
</evidence>
<dbReference type="AlphaFoldDB" id="A0A016WRR4"/>